<evidence type="ECO:0000256" key="8">
    <source>
        <dbReference type="SAM" id="MobiDB-lite"/>
    </source>
</evidence>
<feature type="domain" description="CAP-Gly" evidence="9">
    <location>
        <begin position="138"/>
        <end position="180"/>
    </location>
</feature>
<keyword evidence="11" id="KW-1185">Reference proteome</keyword>
<evidence type="ECO:0000256" key="1">
    <source>
        <dbReference type="ARBA" id="ARBA00004245"/>
    </source>
</evidence>
<dbReference type="PROSITE" id="PS50245">
    <property type="entry name" value="CAP_GLY_2"/>
    <property type="match status" value="2"/>
</dbReference>
<feature type="region of interest" description="Disordered" evidence="8">
    <location>
        <begin position="397"/>
        <end position="423"/>
    </location>
</feature>
<dbReference type="InParanoid" id="A0A7M7KX13"/>
<evidence type="ECO:0000259" key="9">
    <source>
        <dbReference type="PROSITE" id="PS50245"/>
    </source>
</evidence>
<sequence>MLSPISCPGAKKGIPAPSRIRPPTSVSSTGGQPASAAVARSTSSASLGCEAISRSLSNASSASNLASETEAERGPAAACSAGDTNATVINHHQQLLDAATASDSINPSDILTHDVDDFIIGDRVWVNGSKPGYIQFIGETKFAPGDWAGVVLDEPIGKNDGAVSGVRYFQCEPRRGVFARPQRLSRYPTTVTALSGGPSESTLIQESPGKSVTTRTVVRPCSPATAGRTTPNSPRAVITNTESVAVDHGLRIGDRVIVNASSGFKAGTLRYIGTTEFAQGHWCGVELDEPTGKNDGSVNGKRYFACRSKYGLFAPVHKVAREGGHTTTTVHTTTRTTKITSPPRLLSRTGSRESVASVTSNISSTSTSSKNSLTAARQLQQRQNLKPRLGVTALAERASATGQQQQQQISQQQTSTGSNSQSTKIKLLTSKHSNPVPPNAQSVLQDALREKEEHIEQLLKERDLEQTEIARVTAHREKAEAELHALQADYTKATEASAAEQAALRRRLAELEREQDESKKKFEDLQFELEELQIITVETERERQDLVKKVGDLQTALNAAVSGNGSDVSSQANLRIIELEAVHRQQMEDIKKKLEDAREKLKAVKDMRENDNNSHKETEKAISLKQEQLKTLNNELSNSRRECESLRAKVEQLESELFEMAEKNQDTRSDEIEELRSKLTESDRKLIEERQSLLKTQTERTDLLTQCDIFENQIKELQRTNDNLQQDLGRITSDHERLSAELRDEIDVLRNKLQVPTSEISDLEEKMKDQEDKMSSMKSKISELLNEKESLSNELETSHLELETKKKYYEATIKKVEQERESLRVAMENTTAGLKTELNNLKALLDQTLKDGDGVQERLTAANAELKELRLREAKILCDLENTQGTLASAISETEMLRGDFGHLKVCLAEIDRKKVKAERELEKESDRRQLLEQKLIHVETLLINEKEASKRRLDDVEESLERSRQLAGAQSTASQAALKRLQEEKDDVDRQVDQLRRSVRDYQEQLDEEKRCGKRLEESNSQLGEQLESLRKLVESTATDKDRDLGLLLAQLEEKRRYEDKLQGELVDAINDSERLRREHSEQRKQLEDMKCQLDKKSEQLIRAEKSLRKNEADRKEQVLNFKGQMEGLRNEFDRYRRTLEEQLKSTAITSSEIEGQRELVEQLHRQLSVKEAEARESGDEVAALHMRIKDLEKSLELQRIKNENLQQQNQQARMQNRSQRSNSPTKKFPFGDGIAADEDKDSQIDFLNSIIVDMQRKNDEYRARIQVLETTGPTDFKPSIADMSSTLERPSIKRTVVRVPRTFCDICEVFDLHETEDCPRQASYVIEASSHSHHGGPKGISSRPYCDNCETFGHTEADCDIEEF</sequence>
<organism evidence="10 11">
    <name type="scientific">Varroa destructor</name>
    <name type="common">Honeybee mite</name>
    <dbReference type="NCBI Taxonomy" id="109461"/>
    <lineage>
        <taxon>Eukaryota</taxon>
        <taxon>Metazoa</taxon>
        <taxon>Ecdysozoa</taxon>
        <taxon>Arthropoda</taxon>
        <taxon>Chelicerata</taxon>
        <taxon>Arachnida</taxon>
        <taxon>Acari</taxon>
        <taxon>Parasitiformes</taxon>
        <taxon>Mesostigmata</taxon>
        <taxon>Gamasina</taxon>
        <taxon>Dermanyssoidea</taxon>
        <taxon>Varroidae</taxon>
        <taxon>Varroa</taxon>
    </lineage>
</organism>
<keyword evidence="2" id="KW-0963">Cytoplasm</keyword>
<evidence type="ECO:0000256" key="3">
    <source>
        <dbReference type="ARBA" id="ARBA00022701"/>
    </source>
</evidence>
<accession>A0A7M7KX13</accession>
<dbReference type="GO" id="GO:0031122">
    <property type="term" value="P:cytoplasmic microtubule organization"/>
    <property type="evidence" value="ECO:0007669"/>
    <property type="project" value="TreeGrafter"/>
</dbReference>
<protein>
    <recommendedName>
        <fullName evidence="9">CAP-Gly domain-containing protein</fullName>
    </recommendedName>
</protein>
<feature type="compositionally biased region" description="Low complexity" evidence="8">
    <location>
        <begin position="326"/>
        <end position="340"/>
    </location>
</feature>
<dbReference type="Proteomes" id="UP000594260">
    <property type="component" value="Unplaced"/>
</dbReference>
<evidence type="ECO:0000256" key="4">
    <source>
        <dbReference type="ARBA" id="ARBA00022737"/>
    </source>
</evidence>
<dbReference type="GO" id="GO:0005634">
    <property type="term" value="C:nucleus"/>
    <property type="evidence" value="ECO:0007669"/>
    <property type="project" value="TreeGrafter"/>
</dbReference>
<proteinExistence type="predicted"/>
<dbReference type="SMART" id="SM01052">
    <property type="entry name" value="CAP_GLY"/>
    <property type="match status" value="2"/>
</dbReference>
<feature type="coiled-coil region" evidence="7">
    <location>
        <begin position="441"/>
        <end position="549"/>
    </location>
</feature>
<keyword evidence="5 7" id="KW-0175">Coiled coil</keyword>
<feature type="region of interest" description="Disordered" evidence="8">
    <location>
        <begin position="1207"/>
        <end position="1238"/>
    </location>
</feature>
<dbReference type="Gene3D" id="1.10.287.1490">
    <property type="match status" value="1"/>
</dbReference>
<keyword evidence="6" id="KW-0206">Cytoskeleton</keyword>
<dbReference type="PANTHER" id="PTHR18916">
    <property type="entry name" value="DYNACTIN 1-RELATED MICROTUBULE-BINDING"/>
    <property type="match status" value="1"/>
</dbReference>
<dbReference type="GO" id="GO:0035371">
    <property type="term" value="C:microtubule plus-end"/>
    <property type="evidence" value="ECO:0007669"/>
    <property type="project" value="TreeGrafter"/>
</dbReference>
<dbReference type="PROSITE" id="PS00845">
    <property type="entry name" value="CAP_GLY_1"/>
    <property type="match status" value="2"/>
</dbReference>
<dbReference type="InterPro" id="IPR000938">
    <property type="entry name" value="CAP-Gly_domain"/>
</dbReference>
<feature type="domain" description="CAP-Gly" evidence="9">
    <location>
        <begin position="273"/>
        <end position="315"/>
    </location>
</feature>
<dbReference type="InterPro" id="IPR032108">
    <property type="entry name" value="CLIP1_ZNF"/>
</dbReference>
<feature type="compositionally biased region" description="Low complexity" evidence="8">
    <location>
        <begin position="354"/>
        <end position="375"/>
    </location>
</feature>
<dbReference type="FunCoup" id="A0A7M7KX13">
    <property type="interactions" value="636"/>
</dbReference>
<evidence type="ECO:0000256" key="6">
    <source>
        <dbReference type="ARBA" id="ARBA00023212"/>
    </source>
</evidence>
<dbReference type="GeneID" id="111252804"/>
<dbReference type="Pfam" id="PF16641">
    <property type="entry name" value="CLIP1_ZNF"/>
    <property type="match status" value="2"/>
</dbReference>
<dbReference type="GO" id="GO:0005938">
    <property type="term" value="C:cell cortex"/>
    <property type="evidence" value="ECO:0007669"/>
    <property type="project" value="TreeGrafter"/>
</dbReference>
<dbReference type="RefSeq" id="XP_022667006.1">
    <property type="nucleotide sequence ID" value="XM_022811271.1"/>
</dbReference>
<evidence type="ECO:0000256" key="7">
    <source>
        <dbReference type="SAM" id="Coils"/>
    </source>
</evidence>
<name>A0A7M7KX13_VARDE</name>
<evidence type="ECO:0000256" key="2">
    <source>
        <dbReference type="ARBA" id="ARBA00022490"/>
    </source>
</evidence>
<feature type="region of interest" description="Disordered" evidence="8">
    <location>
        <begin position="323"/>
        <end position="385"/>
    </location>
</feature>
<evidence type="ECO:0000256" key="5">
    <source>
        <dbReference type="ARBA" id="ARBA00023054"/>
    </source>
</evidence>
<feature type="compositionally biased region" description="Low complexity" evidence="8">
    <location>
        <begin position="1208"/>
        <end position="1225"/>
    </location>
</feature>
<dbReference type="OrthoDB" id="5412539at2759"/>
<dbReference type="OMA" id="HMIESSD"/>
<comment type="subcellular location">
    <subcellularLocation>
        <location evidence="1">Cytoplasm</location>
        <location evidence="1">Cytoskeleton</location>
    </subcellularLocation>
</comment>
<dbReference type="GO" id="GO:0051010">
    <property type="term" value="F:microtubule plus-end binding"/>
    <property type="evidence" value="ECO:0007669"/>
    <property type="project" value="TreeGrafter"/>
</dbReference>
<keyword evidence="3" id="KW-0493">Microtubule</keyword>
<evidence type="ECO:0000313" key="10">
    <source>
        <dbReference type="EnsemblMetazoa" id="XP_022667006"/>
    </source>
</evidence>
<evidence type="ECO:0000313" key="11">
    <source>
        <dbReference type="Proteomes" id="UP000594260"/>
    </source>
</evidence>
<dbReference type="KEGG" id="vde:111252804"/>
<dbReference type="Gene3D" id="2.30.30.190">
    <property type="entry name" value="CAP Gly-rich-like domain"/>
    <property type="match status" value="2"/>
</dbReference>
<feature type="coiled-coil region" evidence="7">
    <location>
        <begin position="580"/>
        <end position="872"/>
    </location>
</feature>
<dbReference type="PANTHER" id="PTHR18916:SF82">
    <property type="entry name" value="CAP-GLY DOMAIN-CONTAINING PROTEIN"/>
    <property type="match status" value="1"/>
</dbReference>
<dbReference type="SUPFAM" id="SSF74924">
    <property type="entry name" value="Cap-Gly domain"/>
    <property type="match status" value="2"/>
</dbReference>
<dbReference type="InterPro" id="IPR036859">
    <property type="entry name" value="CAP-Gly_dom_sf"/>
</dbReference>
<feature type="region of interest" description="Disordered" evidence="8">
    <location>
        <begin position="190"/>
        <end position="214"/>
    </location>
</feature>
<keyword evidence="4" id="KW-0677">Repeat</keyword>
<feature type="coiled-coil region" evidence="7">
    <location>
        <begin position="908"/>
        <end position="1034"/>
    </location>
</feature>
<feature type="compositionally biased region" description="Low complexity" evidence="8">
    <location>
        <begin position="401"/>
        <end position="423"/>
    </location>
</feature>
<reference evidence="10" key="1">
    <citation type="submission" date="2021-01" db="UniProtKB">
        <authorList>
            <consortium name="EnsemblMetazoa"/>
        </authorList>
    </citation>
    <scope>IDENTIFICATION</scope>
</reference>
<dbReference type="Pfam" id="PF01302">
    <property type="entry name" value="CAP_GLY"/>
    <property type="match status" value="2"/>
</dbReference>
<feature type="region of interest" description="Disordered" evidence="8">
    <location>
        <begin position="1"/>
        <end position="39"/>
    </location>
</feature>
<dbReference type="EnsemblMetazoa" id="XM_022811271">
    <property type="protein sequence ID" value="XP_022667006"/>
    <property type="gene ID" value="LOC111252804"/>
</dbReference>